<evidence type="ECO:0000256" key="3">
    <source>
        <dbReference type="ARBA" id="ARBA00022692"/>
    </source>
</evidence>
<dbReference type="Gene3D" id="1.20.1250.20">
    <property type="entry name" value="MFS general substrate transporter like domains"/>
    <property type="match status" value="1"/>
</dbReference>
<dbReference type="PANTHER" id="PTHR19444">
    <property type="entry name" value="UNC-93 RELATED"/>
    <property type="match status" value="1"/>
</dbReference>
<dbReference type="GO" id="GO:0043266">
    <property type="term" value="P:regulation of potassium ion transport"/>
    <property type="evidence" value="ECO:0007669"/>
    <property type="project" value="TreeGrafter"/>
</dbReference>
<evidence type="ECO:0000256" key="5">
    <source>
        <dbReference type="ARBA" id="ARBA00023136"/>
    </source>
</evidence>
<dbReference type="PANTHER" id="PTHR19444:SF11">
    <property type="entry name" value="UNC93-LIKE PROTEIN"/>
    <property type="match status" value="1"/>
</dbReference>
<dbReference type="EMBL" id="KB200071">
    <property type="protein sequence ID" value="ESP03275.1"/>
    <property type="molecule type" value="Genomic_DNA"/>
</dbReference>
<name>V4CLT5_LOTGI</name>
<gene>
    <name evidence="7" type="ORF">LOTGIDRAFT_92528</name>
</gene>
<feature type="transmembrane region" description="Helical" evidence="6">
    <location>
        <begin position="252"/>
        <end position="271"/>
    </location>
</feature>
<feature type="transmembrane region" description="Helical" evidence="6">
    <location>
        <begin position="35"/>
        <end position="56"/>
    </location>
</feature>
<organism evidence="7 8">
    <name type="scientific">Lottia gigantea</name>
    <name type="common">Giant owl limpet</name>
    <dbReference type="NCBI Taxonomy" id="225164"/>
    <lineage>
        <taxon>Eukaryota</taxon>
        <taxon>Metazoa</taxon>
        <taxon>Spiralia</taxon>
        <taxon>Lophotrochozoa</taxon>
        <taxon>Mollusca</taxon>
        <taxon>Gastropoda</taxon>
        <taxon>Patellogastropoda</taxon>
        <taxon>Lottioidea</taxon>
        <taxon>Lottiidae</taxon>
        <taxon>Lottia</taxon>
    </lineage>
</organism>
<dbReference type="KEGG" id="lgi:LOTGIDRAFT_92528"/>
<protein>
    <recommendedName>
        <fullName evidence="9">Major facilitator superfamily (MFS) profile domain-containing protein</fullName>
    </recommendedName>
</protein>
<feature type="transmembrane region" description="Helical" evidence="6">
    <location>
        <begin position="131"/>
        <end position="154"/>
    </location>
</feature>
<dbReference type="Proteomes" id="UP000030746">
    <property type="component" value="Unassembled WGS sequence"/>
</dbReference>
<evidence type="ECO:0000256" key="1">
    <source>
        <dbReference type="ARBA" id="ARBA00004141"/>
    </source>
</evidence>
<comment type="similarity">
    <text evidence="2">Belongs to the unc-93 family.</text>
</comment>
<dbReference type="AlphaFoldDB" id="V4CLT5"/>
<evidence type="ECO:0000256" key="6">
    <source>
        <dbReference type="SAM" id="Phobius"/>
    </source>
</evidence>
<dbReference type="GO" id="GO:0055120">
    <property type="term" value="C:striated muscle dense body"/>
    <property type="evidence" value="ECO:0007669"/>
    <property type="project" value="TreeGrafter"/>
</dbReference>
<feature type="transmembrane region" description="Helical" evidence="6">
    <location>
        <begin position="199"/>
        <end position="222"/>
    </location>
</feature>
<dbReference type="GO" id="GO:0006937">
    <property type="term" value="P:regulation of muscle contraction"/>
    <property type="evidence" value="ECO:0007669"/>
    <property type="project" value="TreeGrafter"/>
</dbReference>
<keyword evidence="3 6" id="KW-0812">Transmembrane</keyword>
<dbReference type="InterPro" id="IPR010291">
    <property type="entry name" value="Ion_channel_UNC-93"/>
</dbReference>
<sequence>KNLIILCTGFILIFSAFRGIQNLQSSINTSSYLGITTMTCVYLSMFCTCIFAPIVINIFTAKWALSIGMLCFLIWFGANFYPRFYTLIPTALFAGFGQGILWSAEISYILKLAFDSARITKDQLENEMFRFHGIFLACFQTTHIWGNLISSVLLSHRSEFIPPAVPETSFDYLNYTDPGMGYEMEGAMEEPPPISAGQLLWKLMCAYIVLGFIGFGLILLLLDKIGARSDPDKTGFQLVVHHFNQMINHKTFRMLIPLLIFNGVQQGFIFSDFNHYFVTCALGVEYIGYSMIILGVANVLSSIMVALCARYIPREVVLGFGSVMHIALMIGFLIWIPNSQPMIFFLLSAAWGVCDAVWQTQCNTLICITCLDDPETAFANYRMLQSLGLALAFGSGTFFCVSAKLYFLMTLLVVAIMFYVLAEYR</sequence>
<keyword evidence="5 6" id="KW-0472">Membrane</keyword>
<dbReference type="GO" id="GO:0015459">
    <property type="term" value="F:potassium channel regulator activity"/>
    <property type="evidence" value="ECO:0007669"/>
    <property type="project" value="TreeGrafter"/>
</dbReference>
<evidence type="ECO:0000313" key="7">
    <source>
        <dbReference type="EMBL" id="ESP03275.1"/>
    </source>
</evidence>
<keyword evidence="4 6" id="KW-1133">Transmembrane helix</keyword>
<dbReference type="GO" id="GO:0005886">
    <property type="term" value="C:plasma membrane"/>
    <property type="evidence" value="ECO:0007669"/>
    <property type="project" value="TreeGrafter"/>
</dbReference>
<evidence type="ECO:0000256" key="2">
    <source>
        <dbReference type="ARBA" id="ARBA00009172"/>
    </source>
</evidence>
<feature type="transmembrane region" description="Helical" evidence="6">
    <location>
        <begin position="286"/>
        <end position="309"/>
    </location>
</feature>
<dbReference type="InterPro" id="IPR051951">
    <property type="entry name" value="UNC-93_regulatory"/>
</dbReference>
<proteinExistence type="inferred from homology"/>
<keyword evidence="8" id="KW-1185">Reference proteome</keyword>
<comment type="subcellular location">
    <subcellularLocation>
        <location evidence="1">Membrane</location>
        <topology evidence="1">Multi-pass membrane protein</topology>
    </subcellularLocation>
</comment>
<feature type="transmembrane region" description="Helical" evidence="6">
    <location>
        <begin position="63"/>
        <end position="81"/>
    </location>
</feature>
<dbReference type="HOGENOM" id="CLU_025356_1_1_1"/>
<evidence type="ECO:0008006" key="9">
    <source>
        <dbReference type="Google" id="ProtNLM"/>
    </source>
</evidence>
<dbReference type="GeneID" id="20252949"/>
<feature type="non-terminal residue" evidence="7">
    <location>
        <position position="1"/>
    </location>
</feature>
<dbReference type="OrthoDB" id="78663at2759"/>
<dbReference type="InterPro" id="IPR036259">
    <property type="entry name" value="MFS_trans_sf"/>
</dbReference>
<feature type="non-terminal residue" evidence="7">
    <location>
        <position position="425"/>
    </location>
</feature>
<dbReference type="Pfam" id="PF05978">
    <property type="entry name" value="UNC-93"/>
    <property type="match status" value="1"/>
</dbReference>
<evidence type="ECO:0000256" key="4">
    <source>
        <dbReference type="ARBA" id="ARBA00022989"/>
    </source>
</evidence>
<accession>V4CLT5</accession>
<dbReference type="CTD" id="20252949"/>
<feature type="transmembrane region" description="Helical" evidence="6">
    <location>
        <begin position="316"/>
        <end position="336"/>
    </location>
</feature>
<dbReference type="OMA" id="FCLDRIG"/>
<evidence type="ECO:0000313" key="8">
    <source>
        <dbReference type="Proteomes" id="UP000030746"/>
    </source>
</evidence>
<dbReference type="RefSeq" id="XP_009046074.1">
    <property type="nucleotide sequence ID" value="XM_009047826.1"/>
</dbReference>
<reference evidence="7 8" key="1">
    <citation type="journal article" date="2013" name="Nature">
        <title>Insights into bilaterian evolution from three spiralian genomes.</title>
        <authorList>
            <person name="Simakov O."/>
            <person name="Marletaz F."/>
            <person name="Cho S.J."/>
            <person name="Edsinger-Gonzales E."/>
            <person name="Havlak P."/>
            <person name="Hellsten U."/>
            <person name="Kuo D.H."/>
            <person name="Larsson T."/>
            <person name="Lv J."/>
            <person name="Arendt D."/>
            <person name="Savage R."/>
            <person name="Osoegawa K."/>
            <person name="de Jong P."/>
            <person name="Grimwood J."/>
            <person name="Chapman J.A."/>
            <person name="Shapiro H."/>
            <person name="Aerts A."/>
            <person name="Otillar R.P."/>
            <person name="Terry A.Y."/>
            <person name="Boore J.L."/>
            <person name="Grigoriev I.V."/>
            <person name="Lindberg D.R."/>
            <person name="Seaver E.C."/>
            <person name="Weisblat D.A."/>
            <person name="Putnam N.H."/>
            <person name="Rokhsar D.S."/>
        </authorList>
    </citation>
    <scope>NUCLEOTIDE SEQUENCE [LARGE SCALE GENOMIC DNA]</scope>
</reference>
<feature type="transmembrane region" description="Helical" evidence="6">
    <location>
        <begin position="405"/>
        <end position="422"/>
    </location>
</feature>
<dbReference type="SUPFAM" id="SSF103473">
    <property type="entry name" value="MFS general substrate transporter"/>
    <property type="match status" value="1"/>
</dbReference>
<feature type="transmembrane region" description="Helical" evidence="6">
    <location>
        <begin position="87"/>
        <end position="110"/>
    </location>
</feature>